<evidence type="ECO:0008006" key="8">
    <source>
        <dbReference type="Google" id="ProtNLM"/>
    </source>
</evidence>
<dbReference type="Proteomes" id="UP001341281">
    <property type="component" value="Chromosome 07"/>
</dbReference>
<evidence type="ECO:0000256" key="1">
    <source>
        <dbReference type="ARBA" id="ARBA00001968"/>
    </source>
</evidence>
<proteinExistence type="predicted"/>
<accession>A0AAQ3U5C4</accession>
<feature type="compositionally biased region" description="Basic residues" evidence="3">
    <location>
        <begin position="331"/>
        <end position="347"/>
    </location>
</feature>
<dbReference type="GO" id="GO:0046872">
    <property type="term" value="F:metal ion binding"/>
    <property type="evidence" value="ECO:0007669"/>
    <property type="project" value="UniProtKB-KW"/>
</dbReference>
<dbReference type="InterPro" id="IPR027806">
    <property type="entry name" value="HARBI1_dom"/>
</dbReference>
<dbReference type="PANTHER" id="PTHR46934">
    <property type="entry name" value="MYB_DNA-BIND_3 DOMAIN-CONTAINING PROTEIN-RELATED"/>
    <property type="match status" value="1"/>
</dbReference>
<sequence length="511" mass="57952">MQLEGDDNGSTAIFSAAVVTYRNHLLTDCPCTGLGWRRSSPTILGPYTISKRYTMNLGVSNYIRKRREDEDDDMFLFIFPVLHLLGMCSSGGRQKKRRERLVRDTRIKQVIFDAFLPNQVHLKIERDVKFYSYFPNCIRAINGTHIPIPISSDKSAPLRNRNGTQPECNDSIWEISATDVGVLRSTMNSGFQWKFYLVDGGYANAPSFLAPYRGVQYHLKEYGAGHWRPQNYKEIFNHRHAVLRNHIERALGVLKKCFPILKVATFHKIENQVKIHVAATVLHNITRSLKGDEQWLDDLPDNIHGNVVDLPDVNMIGRGSPRSTMLFSKGAQKRNSPKGGPPKKHGGSPREKSRAAWNTILEKTLVDLLHEHNTPETPEAWNKIAKEFQERESNVGFTKVQIQDMEKELKRDYRALKEATNQSGASWDEKSHTAEGTCNFTSAQQHGPDITQFGTVEEVGDTEVRDQDLGDPFIDLEQADGNGRVDGNEEKTMQVLKGWIKGYKGGLLMFQ</sequence>
<evidence type="ECO:0000313" key="7">
    <source>
        <dbReference type="Proteomes" id="UP001341281"/>
    </source>
</evidence>
<dbReference type="InterPro" id="IPR024752">
    <property type="entry name" value="Myb/SANT-like_dom"/>
</dbReference>
<keyword evidence="7" id="KW-1185">Reference proteome</keyword>
<organism evidence="6 7">
    <name type="scientific">Paspalum notatum var. saurae</name>
    <dbReference type="NCBI Taxonomy" id="547442"/>
    <lineage>
        <taxon>Eukaryota</taxon>
        <taxon>Viridiplantae</taxon>
        <taxon>Streptophyta</taxon>
        <taxon>Embryophyta</taxon>
        <taxon>Tracheophyta</taxon>
        <taxon>Spermatophyta</taxon>
        <taxon>Magnoliopsida</taxon>
        <taxon>Liliopsida</taxon>
        <taxon>Poales</taxon>
        <taxon>Poaceae</taxon>
        <taxon>PACMAD clade</taxon>
        <taxon>Panicoideae</taxon>
        <taxon>Andropogonodae</taxon>
        <taxon>Paspaleae</taxon>
        <taxon>Paspalinae</taxon>
        <taxon>Paspalum</taxon>
    </lineage>
</organism>
<feature type="domain" description="DDE Tnp4" evidence="5">
    <location>
        <begin position="192"/>
        <end position="284"/>
    </location>
</feature>
<reference evidence="6 7" key="1">
    <citation type="submission" date="2024-02" db="EMBL/GenBank/DDBJ databases">
        <title>High-quality chromosome-scale genome assembly of Pensacola bahiagrass (Paspalum notatum Flugge var. saurae).</title>
        <authorList>
            <person name="Vega J.M."/>
            <person name="Podio M."/>
            <person name="Orjuela J."/>
            <person name="Siena L.A."/>
            <person name="Pessino S.C."/>
            <person name="Combes M.C."/>
            <person name="Mariac C."/>
            <person name="Albertini E."/>
            <person name="Pupilli F."/>
            <person name="Ortiz J.P.A."/>
            <person name="Leblanc O."/>
        </authorList>
    </citation>
    <scope>NUCLEOTIDE SEQUENCE [LARGE SCALE GENOMIC DNA]</scope>
    <source>
        <strain evidence="6">R1</strain>
        <tissue evidence="6">Leaf</tissue>
    </source>
</reference>
<evidence type="ECO:0000256" key="3">
    <source>
        <dbReference type="SAM" id="MobiDB-lite"/>
    </source>
</evidence>
<feature type="region of interest" description="Disordered" evidence="3">
    <location>
        <begin position="319"/>
        <end position="353"/>
    </location>
</feature>
<name>A0AAQ3U5C4_PASNO</name>
<comment type="cofactor">
    <cofactor evidence="1">
        <name>a divalent metal cation</name>
        <dbReference type="ChEBI" id="CHEBI:60240"/>
    </cofactor>
</comment>
<dbReference type="Pfam" id="PF13359">
    <property type="entry name" value="DDE_Tnp_4"/>
    <property type="match status" value="1"/>
</dbReference>
<evidence type="ECO:0000256" key="2">
    <source>
        <dbReference type="ARBA" id="ARBA00022723"/>
    </source>
</evidence>
<dbReference type="PANTHER" id="PTHR46934:SF12">
    <property type="entry name" value="MYB_SANT-LIKE DOMAIN-CONTAINING PROTEIN"/>
    <property type="match status" value="1"/>
</dbReference>
<feature type="domain" description="Myb/SANT-like" evidence="4">
    <location>
        <begin position="357"/>
        <end position="435"/>
    </location>
</feature>
<dbReference type="EMBL" id="CP144751">
    <property type="protein sequence ID" value="WVZ83570.1"/>
    <property type="molecule type" value="Genomic_DNA"/>
</dbReference>
<keyword evidence="2" id="KW-0479">Metal-binding</keyword>
<dbReference type="Pfam" id="PF12776">
    <property type="entry name" value="Myb_DNA-bind_3"/>
    <property type="match status" value="1"/>
</dbReference>
<evidence type="ECO:0000313" key="6">
    <source>
        <dbReference type="EMBL" id="WVZ83570.1"/>
    </source>
</evidence>
<dbReference type="AlphaFoldDB" id="A0AAQ3U5C4"/>
<evidence type="ECO:0000259" key="5">
    <source>
        <dbReference type="Pfam" id="PF13359"/>
    </source>
</evidence>
<evidence type="ECO:0000259" key="4">
    <source>
        <dbReference type="Pfam" id="PF12776"/>
    </source>
</evidence>
<gene>
    <name evidence="6" type="ORF">U9M48_030702</name>
</gene>
<protein>
    <recommendedName>
        <fullName evidence="8">Myb/SANT-like domain-containing protein</fullName>
    </recommendedName>
</protein>